<dbReference type="PANTHER" id="PTHR42815:SF2">
    <property type="entry name" value="FAD-BINDING, PUTATIVE (AFU_ORTHOLOGUE AFUA_6G07600)-RELATED"/>
    <property type="match status" value="1"/>
</dbReference>
<protein>
    <submittedName>
        <fullName evidence="2">Pyridoxamine 5'-phosphate oxidase-like FMN-binding protein</fullName>
    </submittedName>
</protein>
<dbReference type="RefSeq" id="WP_007201605.1">
    <property type="nucleotide sequence ID" value="NZ_AKKV01000024.1"/>
</dbReference>
<sequence length="213" mass="24128">MEWPVKEIISGTHGLAQLRDEIGSPSVRARRKVISVIDEHCCQFIAKSPFLILSTANQSGHCDASPRGDAPGFVSVIDEQHLFIPERPGNMRLDSLENILDNPNVGLLFMIPGLGETLRVNGRAAITRDAKWLEHSMVNGRVPSFGIVVKVEECYVHCAKALIRSNLWDQEEWLMQDSLPHIPSMMADHVRLEEMTKERIERDLQEGYQTRLY</sequence>
<dbReference type="AlphaFoldDB" id="I8UFS6"/>
<dbReference type="PANTHER" id="PTHR42815">
    <property type="entry name" value="FAD-BINDING, PUTATIVE (AFU_ORTHOLOGUE AFUA_6G07600)-RELATED"/>
    <property type="match status" value="1"/>
</dbReference>
<evidence type="ECO:0000313" key="2">
    <source>
        <dbReference type="EMBL" id="EIT85673.1"/>
    </source>
</evidence>
<dbReference type="Proteomes" id="UP000004080">
    <property type="component" value="Unassembled WGS sequence"/>
</dbReference>
<organism evidence="2 3">
    <name type="scientific">Fictibacillus macauensis ZFHKF-1</name>
    <dbReference type="NCBI Taxonomy" id="1196324"/>
    <lineage>
        <taxon>Bacteria</taxon>
        <taxon>Bacillati</taxon>
        <taxon>Bacillota</taxon>
        <taxon>Bacilli</taxon>
        <taxon>Bacillales</taxon>
        <taxon>Fictibacillaceae</taxon>
        <taxon>Fictibacillus</taxon>
    </lineage>
</organism>
<name>I8UFS6_9BACL</name>
<dbReference type="EMBL" id="AKKV01000024">
    <property type="protein sequence ID" value="EIT85673.1"/>
    <property type="molecule type" value="Genomic_DNA"/>
</dbReference>
<dbReference type="OrthoDB" id="9796486at2"/>
<reference evidence="2 3" key="1">
    <citation type="journal article" date="2012" name="J. Bacteriol.">
        <title>Genome of Bacillus macauensis ZFHKF-1, a Long-Chain-Forming Bacterium.</title>
        <authorList>
            <person name="Cai L."/>
            <person name="Zhang T."/>
        </authorList>
    </citation>
    <scope>NUCLEOTIDE SEQUENCE [LARGE SCALE GENOMIC DNA]</scope>
    <source>
        <strain evidence="2 3">ZFHKF-1</strain>
    </source>
</reference>
<evidence type="ECO:0000313" key="3">
    <source>
        <dbReference type="Proteomes" id="UP000004080"/>
    </source>
</evidence>
<dbReference type="InterPro" id="IPR011576">
    <property type="entry name" value="Pyridox_Oxase_N"/>
</dbReference>
<dbReference type="eggNOG" id="COG3576">
    <property type="taxonomic scope" value="Bacteria"/>
</dbReference>
<keyword evidence="3" id="KW-1185">Reference proteome</keyword>
<dbReference type="InterPro" id="IPR024029">
    <property type="entry name" value="Pyridox_Oxase_FMN-dep"/>
</dbReference>
<proteinExistence type="predicted"/>
<gene>
    <name evidence="2" type="ORF">A374_07549</name>
</gene>
<accession>I8UFS6</accession>
<dbReference type="NCBIfam" id="TIGR04025">
    <property type="entry name" value="PPOX_FMN_DR2398"/>
    <property type="match status" value="1"/>
</dbReference>
<dbReference type="InterPro" id="IPR012349">
    <property type="entry name" value="Split_barrel_FMN-bd"/>
</dbReference>
<dbReference type="SUPFAM" id="SSF50475">
    <property type="entry name" value="FMN-binding split barrel"/>
    <property type="match status" value="1"/>
</dbReference>
<dbReference type="STRING" id="1196324.A374_07549"/>
<dbReference type="Gene3D" id="2.30.110.10">
    <property type="entry name" value="Electron Transport, Fmn-binding Protein, Chain A"/>
    <property type="match status" value="1"/>
</dbReference>
<comment type="caution">
    <text evidence="2">The sequence shown here is derived from an EMBL/GenBank/DDBJ whole genome shotgun (WGS) entry which is preliminary data.</text>
</comment>
<dbReference type="Pfam" id="PF01243">
    <property type="entry name" value="PNPOx_N"/>
    <property type="match status" value="1"/>
</dbReference>
<dbReference type="PATRIC" id="fig|1196324.3.peg.1544"/>
<feature type="domain" description="Pyridoxamine 5'-phosphate oxidase N-terminal" evidence="1">
    <location>
        <begin position="38"/>
        <end position="135"/>
    </location>
</feature>
<evidence type="ECO:0000259" key="1">
    <source>
        <dbReference type="Pfam" id="PF01243"/>
    </source>
</evidence>